<evidence type="ECO:0000256" key="4">
    <source>
        <dbReference type="PROSITE-ProRule" id="PRU00335"/>
    </source>
</evidence>
<evidence type="ECO:0000256" key="1">
    <source>
        <dbReference type="ARBA" id="ARBA00023015"/>
    </source>
</evidence>
<dbReference type="RefSeq" id="WP_034634160.1">
    <property type="nucleotide sequence ID" value="NZ_JRJU01000072.1"/>
</dbReference>
<name>A0A0B0IAC2_9BACI</name>
<dbReference type="SUPFAM" id="SSF46689">
    <property type="entry name" value="Homeodomain-like"/>
    <property type="match status" value="1"/>
</dbReference>
<organism evidence="6 7">
    <name type="scientific">Halalkalibacter okhensis</name>
    <dbReference type="NCBI Taxonomy" id="333138"/>
    <lineage>
        <taxon>Bacteria</taxon>
        <taxon>Bacillati</taxon>
        <taxon>Bacillota</taxon>
        <taxon>Bacilli</taxon>
        <taxon>Bacillales</taxon>
        <taxon>Bacillaceae</taxon>
        <taxon>Halalkalibacter</taxon>
    </lineage>
</organism>
<dbReference type="Pfam" id="PF21993">
    <property type="entry name" value="TetR_C_13_2"/>
    <property type="match status" value="1"/>
</dbReference>
<dbReference type="OrthoDB" id="9810023at2"/>
<sequence>MKKVNTREVLIQTTARLLQTNGYVGTGLNEIIKQSGAPKGSIYHHFPDGKEQLAVEAINWTKGNVTSFIQKQLNLYEDPIESIQQFILDSAGRFEEDTYFKGVPIAAIVLETSASSEKLREACKEVFDAWHRIFAEKLISNEYTEEQAHKLALTVNSMLQGALVVSLARKDAESLRTVAEAIPVLFKK</sequence>
<dbReference type="InterPro" id="IPR036271">
    <property type="entry name" value="Tet_transcr_reg_TetR-rel_C_sf"/>
</dbReference>
<dbReference type="EMBL" id="JRJU01000072">
    <property type="protein sequence ID" value="KHF37782.1"/>
    <property type="molecule type" value="Genomic_DNA"/>
</dbReference>
<keyword evidence="7" id="KW-1185">Reference proteome</keyword>
<feature type="DNA-binding region" description="H-T-H motif" evidence="4">
    <location>
        <begin position="27"/>
        <end position="46"/>
    </location>
</feature>
<gene>
    <name evidence="6" type="ORF">LQ50_25390</name>
</gene>
<proteinExistence type="predicted"/>
<evidence type="ECO:0000313" key="6">
    <source>
        <dbReference type="EMBL" id="KHF37782.1"/>
    </source>
</evidence>
<evidence type="ECO:0000313" key="7">
    <source>
        <dbReference type="Proteomes" id="UP000030832"/>
    </source>
</evidence>
<keyword evidence="2 4" id="KW-0238">DNA-binding</keyword>
<evidence type="ECO:0000259" key="5">
    <source>
        <dbReference type="PROSITE" id="PS50977"/>
    </source>
</evidence>
<protein>
    <recommendedName>
        <fullName evidence="5">HTH tetR-type domain-containing protein</fullName>
    </recommendedName>
</protein>
<dbReference type="GO" id="GO:0003677">
    <property type="term" value="F:DNA binding"/>
    <property type="evidence" value="ECO:0007669"/>
    <property type="project" value="UniProtKB-UniRule"/>
</dbReference>
<reference evidence="6 7" key="1">
    <citation type="submission" date="2014-09" db="EMBL/GenBank/DDBJ databases">
        <title>Genome sequencing and annotation of Bacillus Okhensis strain Kh10-101T.</title>
        <authorList>
            <person name="Prakash J.S."/>
        </authorList>
    </citation>
    <scope>NUCLEOTIDE SEQUENCE [LARGE SCALE GENOMIC DNA]</scope>
    <source>
        <strain evidence="7">Kh10-101T</strain>
    </source>
</reference>
<dbReference type="Gene3D" id="1.10.357.10">
    <property type="entry name" value="Tetracycline Repressor, domain 2"/>
    <property type="match status" value="1"/>
</dbReference>
<comment type="caution">
    <text evidence="6">The sequence shown here is derived from an EMBL/GenBank/DDBJ whole genome shotgun (WGS) entry which is preliminary data.</text>
</comment>
<keyword evidence="3" id="KW-0804">Transcription</keyword>
<dbReference type="InterPro" id="IPR009057">
    <property type="entry name" value="Homeodomain-like_sf"/>
</dbReference>
<dbReference type="InterPro" id="IPR001647">
    <property type="entry name" value="HTH_TetR"/>
</dbReference>
<dbReference type="STRING" id="333138.LQ50_25390"/>
<dbReference type="PANTHER" id="PTHR47506:SF3">
    <property type="entry name" value="HTH-TYPE TRANSCRIPTIONAL REGULATOR LMRA"/>
    <property type="match status" value="1"/>
</dbReference>
<keyword evidence="1" id="KW-0805">Transcription regulation</keyword>
<dbReference type="PROSITE" id="PS50977">
    <property type="entry name" value="HTH_TETR_2"/>
    <property type="match status" value="1"/>
</dbReference>
<dbReference type="eggNOG" id="COG1309">
    <property type="taxonomic scope" value="Bacteria"/>
</dbReference>
<dbReference type="PANTHER" id="PTHR47506">
    <property type="entry name" value="TRANSCRIPTIONAL REGULATORY PROTEIN"/>
    <property type="match status" value="1"/>
</dbReference>
<dbReference type="Pfam" id="PF00440">
    <property type="entry name" value="TetR_N"/>
    <property type="match status" value="1"/>
</dbReference>
<dbReference type="Proteomes" id="UP000030832">
    <property type="component" value="Unassembled WGS sequence"/>
</dbReference>
<evidence type="ECO:0000256" key="2">
    <source>
        <dbReference type="ARBA" id="ARBA00023125"/>
    </source>
</evidence>
<evidence type="ECO:0000256" key="3">
    <source>
        <dbReference type="ARBA" id="ARBA00023163"/>
    </source>
</evidence>
<dbReference type="InterPro" id="IPR054156">
    <property type="entry name" value="YxaF_TetR_C"/>
</dbReference>
<feature type="domain" description="HTH tetR-type" evidence="5">
    <location>
        <begin position="4"/>
        <end position="64"/>
    </location>
</feature>
<dbReference type="AlphaFoldDB" id="A0A0B0IAC2"/>
<dbReference type="SUPFAM" id="SSF48498">
    <property type="entry name" value="Tetracyclin repressor-like, C-terminal domain"/>
    <property type="match status" value="1"/>
</dbReference>
<accession>A0A0B0IAC2</accession>